<gene>
    <name evidence="2" type="ORF">L3X38_002964</name>
</gene>
<evidence type="ECO:0000313" key="2">
    <source>
        <dbReference type="EMBL" id="KAI5350073.1"/>
    </source>
</evidence>
<dbReference type="AlphaFoldDB" id="A0AAD4WUY7"/>
<dbReference type="EMBL" id="JAJFAZ020000001">
    <property type="protein sequence ID" value="KAI5350073.1"/>
    <property type="molecule type" value="Genomic_DNA"/>
</dbReference>
<dbReference type="Pfam" id="PF14291">
    <property type="entry name" value="DUF4371"/>
    <property type="match status" value="1"/>
</dbReference>
<dbReference type="PANTHER" id="PTHR11697:SF231">
    <property type="entry name" value="TTF-TYPE DOMAIN-CONTAINING PROTEIN"/>
    <property type="match status" value="1"/>
</dbReference>
<evidence type="ECO:0000313" key="3">
    <source>
        <dbReference type="Proteomes" id="UP001054821"/>
    </source>
</evidence>
<dbReference type="Proteomes" id="UP001054821">
    <property type="component" value="Chromosome 1"/>
</dbReference>
<accession>A0AAD4WUY7</accession>
<organism evidence="2 3">
    <name type="scientific">Prunus dulcis</name>
    <name type="common">Almond</name>
    <name type="synonym">Amygdalus dulcis</name>
    <dbReference type="NCBI Taxonomy" id="3755"/>
    <lineage>
        <taxon>Eukaryota</taxon>
        <taxon>Viridiplantae</taxon>
        <taxon>Streptophyta</taxon>
        <taxon>Embryophyta</taxon>
        <taxon>Tracheophyta</taxon>
        <taxon>Spermatophyta</taxon>
        <taxon>Magnoliopsida</taxon>
        <taxon>eudicotyledons</taxon>
        <taxon>Gunneridae</taxon>
        <taxon>Pentapetalae</taxon>
        <taxon>rosids</taxon>
        <taxon>fabids</taxon>
        <taxon>Rosales</taxon>
        <taxon>Rosaceae</taxon>
        <taxon>Amygdaloideae</taxon>
        <taxon>Amygdaleae</taxon>
        <taxon>Prunus</taxon>
    </lineage>
</organism>
<evidence type="ECO:0000259" key="1">
    <source>
        <dbReference type="Pfam" id="PF14291"/>
    </source>
</evidence>
<keyword evidence="3" id="KW-1185">Reference proteome</keyword>
<comment type="caution">
    <text evidence="2">The sequence shown here is derived from an EMBL/GenBank/DDBJ whole genome shotgun (WGS) entry which is preliminary data.</text>
</comment>
<reference evidence="2 3" key="1">
    <citation type="journal article" date="2022" name="G3 (Bethesda)">
        <title>Whole-genome sequence and methylome profiling of the almond [Prunus dulcis (Mill.) D.A. Webb] cultivar 'Nonpareil'.</title>
        <authorList>
            <person name="D'Amico-Willman K.M."/>
            <person name="Ouma W.Z."/>
            <person name="Meulia T."/>
            <person name="Sideli G.M."/>
            <person name="Gradziel T.M."/>
            <person name="Fresnedo-Ramirez J."/>
        </authorList>
    </citation>
    <scope>NUCLEOTIDE SEQUENCE [LARGE SCALE GENOMIC DNA]</scope>
    <source>
        <strain evidence="2">Clone GOH B32 T37-40</strain>
    </source>
</reference>
<proteinExistence type="predicted"/>
<sequence length="441" mass="50725">MAEMKKQPKIDGFYKRKHIEVTSSVPDSNIKTIEYENRYGSPRIETTDNEVDISTLERDPGLRPQIWNYPVNQRDEIRQAYINVGPYQPILSKFPKSGSHIQKVIENYSSQQIADNRLRLKATIEAVRWLAFQGCAFRGHDEKKNSINCGNFLQMLEILAAYNEKVAGVILDKAPKNASYTFSREVIHVYHFFTKLTSIINIVGASCKRNDELKNAQAAEIEHMIAIDELESGKGMNQIGTLQRAGDTRWGSHLKSITSLITNDLCQALQCQSQDIINAMNLVSSTKALIQELRDDGWDSLLTKVNSFCEARNIDILDMNARNVARRGRARHQQDDFTIKHYYMIDIFYATIDSQLQELNSRFSDQTTELLILGSALDPREVNKSFRIDDICQLVDKFYPQYFEDHEKIGLRRQLQHFESDVVRIPEFKNLSTISDLFNGW</sequence>
<dbReference type="InterPro" id="IPR055298">
    <property type="entry name" value="AtLOH3-like"/>
</dbReference>
<name>A0AAD4WUY7_PRUDU</name>
<dbReference type="InterPro" id="IPR025398">
    <property type="entry name" value="DUF4371"/>
</dbReference>
<feature type="domain" description="DUF4371" evidence="1">
    <location>
        <begin position="98"/>
        <end position="200"/>
    </location>
</feature>
<protein>
    <recommendedName>
        <fullName evidence="1">DUF4371 domain-containing protein</fullName>
    </recommendedName>
</protein>
<dbReference type="PANTHER" id="PTHR11697">
    <property type="entry name" value="GENERAL TRANSCRIPTION FACTOR 2-RELATED ZINC FINGER PROTEIN"/>
    <property type="match status" value="1"/>
</dbReference>